<dbReference type="InterPro" id="IPR036412">
    <property type="entry name" value="HAD-like_sf"/>
</dbReference>
<gene>
    <name evidence="3" type="ORF">ACFY35_16560</name>
</gene>
<dbReference type="RefSeq" id="WP_020515741.1">
    <property type="nucleotide sequence ID" value="NZ_JBIAZU010000003.1"/>
</dbReference>
<dbReference type="Gene3D" id="3.40.50.1000">
    <property type="entry name" value="HAD superfamily/HAD-like"/>
    <property type="match status" value="1"/>
</dbReference>
<protein>
    <submittedName>
        <fullName evidence="3">HAD-IB family hydrolase</fullName>
    </submittedName>
</protein>
<accession>A0ABW6WCM8</accession>
<comment type="similarity">
    <text evidence="1">Belongs to the HAD-like hydrolase superfamily. SerB family.</text>
</comment>
<dbReference type="InterPro" id="IPR050582">
    <property type="entry name" value="HAD-like_SerB"/>
</dbReference>
<dbReference type="Gene3D" id="1.20.1440.100">
    <property type="entry name" value="SG protein - dephosphorylation function"/>
    <property type="match status" value="1"/>
</dbReference>
<name>A0ABW6WCM8_9ACTN</name>
<keyword evidence="3" id="KW-0378">Hydrolase</keyword>
<dbReference type="Proteomes" id="UP001602245">
    <property type="component" value="Unassembled WGS sequence"/>
</dbReference>
<dbReference type="PANTHER" id="PTHR43344:SF14">
    <property type="entry name" value="HAD-IB FAMILY HYDROLASE"/>
    <property type="match status" value="1"/>
</dbReference>
<feature type="region of interest" description="Disordered" evidence="2">
    <location>
        <begin position="1"/>
        <end position="32"/>
    </location>
</feature>
<keyword evidence="4" id="KW-1185">Reference proteome</keyword>
<organism evidence="3 4">
    <name type="scientific">Paractinoplanes globisporus</name>
    <dbReference type="NCBI Taxonomy" id="113565"/>
    <lineage>
        <taxon>Bacteria</taxon>
        <taxon>Bacillati</taxon>
        <taxon>Actinomycetota</taxon>
        <taxon>Actinomycetes</taxon>
        <taxon>Micromonosporales</taxon>
        <taxon>Micromonosporaceae</taxon>
        <taxon>Paractinoplanes</taxon>
    </lineage>
</organism>
<evidence type="ECO:0000313" key="4">
    <source>
        <dbReference type="Proteomes" id="UP001602245"/>
    </source>
</evidence>
<evidence type="ECO:0000256" key="2">
    <source>
        <dbReference type="SAM" id="MobiDB-lite"/>
    </source>
</evidence>
<dbReference type="NCBIfam" id="TIGR01488">
    <property type="entry name" value="HAD-SF-IB"/>
    <property type="match status" value="1"/>
</dbReference>
<dbReference type="Pfam" id="PF12710">
    <property type="entry name" value="HAD"/>
    <property type="match status" value="1"/>
</dbReference>
<dbReference type="SUPFAM" id="SSF56784">
    <property type="entry name" value="HAD-like"/>
    <property type="match status" value="1"/>
</dbReference>
<evidence type="ECO:0000256" key="1">
    <source>
        <dbReference type="ARBA" id="ARBA00009184"/>
    </source>
</evidence>
<dbReference type="InterPro" id="IPR006385">
    <property type="entry name" value="HAD_hydro_SerB1"/>
</dbReference>
<comment type="caution">
    <text evidence="3">The sequence shown here is derived from an EMBL/GenBank/DDBJ whole genome shotgun (WGS) entry which is preliminary data.</text>
</comment>
<proteinExistence type="inferred from homology"/>
<dbReference type="NCBIfam" id="TIGR01490">
    <property type="entry name" value="HAD-SF-IB-hyp1"/>
    <property type="match status" value="1"/>
</dbReference>
<reference evidence="3 4" key="1">
    <citation type="submission" date="2024-10" db="EMBL/GenBank/DDBJ databases">
        <title>The Natural Products Discovery Center: Release of the First 8490 Sequenced Strains for Exploring Actinobacteria Biosynthetic Diversity.</title>
        <authorList>
            <person name="Kalkreuter E."/>
            <person name="Kautsar S.A."/>
            <person name="Yang D."/>
            <person name="Bader C.D."/>
            <person name="Teijaro C.N."/>
            <person name="Fluegel L."/>
            <person name="Davis C.M."/>
            <person name="Simpson J.R."/>
            <person name="Lauterbach L."/>
            <person name="Steele A.D."/>
            <person name="Gui C."/>
            <person name="Meng S."/>
            <person name="Li G."/>
            <person name="Viehrig K."/>
            <person name="Ye F."/>
            <person name="Su P."/>
            <person name="Kiefer A.F."/>
            <person name="Nichols A."/>
            <person name="Cepeda A.J."/>
            <person name="Yan W."/>
            <person name="Fan B."/>
            <person name="Jiang Y."/>
            <person name="Adhikari A."/>
            <person name="Zheng C.-J."/>
            <person name="Schuster L."/>
            <person name="Cowan T.M."/>
            <person name="Smanski M.J."/>
            <person name="Chevrette M.G."/>
            <person name="De Carvalho L.P.S."/>
            <person name="Shen B."/>
        </authorList>
    </citation>
    <scope>NUCLEOTIDE SEQUENCE [LARGE SCALE GENOMIC DNA]</scope>
    <source>
        <strain evidence="3 4">NPDC000087</strain>
    </source>
</reference>
<evidence type="ECO:0000313" key="3">
    <source>
        <dbReference type="EMBL" id="MFF5291054.1"/>
    </source>
</evidence>
<sequence>MNSNVPPLTVVEPPQVMPATGSGTGEPRRGRPAAVWDLDGTLTRTDTLLPFLRRVAGTAAVVRALAVAATRELPRHGRRDAAKALVLQQLLGGRELGPVDQVARDYALRVRDSLRADSMRLWSWHGDNGHRLVIASASPGLYVHHLGRLLGADEVICTEMAVVNGRLTGALRGGNCRGHEKARRVLEHLREQPASQVWAYANGAGDRPLLEIADVAVRVTTYRHLTLRDDR</sequence>
<dbReference type="EMBL" id="JBIAZU010000003">
    <property type="protein sequence ID" value="MFF5291054.1"/>
    <property type="molecule type" value="Genomic_DNA"/>
</dbReference>
<dbReference type="PANTHER" id="PTHR43344">
    <property type="entry name" value="PHOSPHOSERINE PHOSPHATASE"/>
    <property type="match status" value="1"/>
</dbReference>
<dbReference type="GO" id="GO:0016787">
    <property type="term" value="F:hydrolase activity"/>
    <property type="evidence" value="ECO:0007669"/>
    <property type="project" value="UniProtKB-KW"/>
</dbReference>
<dbReference type="InterPro" id="IPR023214">
    <property type="entry name" value="HAD_sf"/>
</dbReference>